<sequence>QGVVAYGWGNHTGAGYLTDLTSENLTSLADVNTGTLGGNQDGWALVWDNSSSRFIMADTLGGWLPGTVAGSIYYGGGRVGVGINAPLGLLHINQQESNPSDPLIIQDGAYRPLYIPAGGVLTTQTGIHLETDYANIASPSAPQTGGIFYFKNGAPHFVSNTISEQSLTASSLPVYSDSGSLEILLNSEALTIAGGTGIDTSGVVNTLTVTIDATVVTLDDTQTLTLKTLTSPTINSPIMDTITVNTSITGSAI</sequence>
<evidence type="ECO:0000313" key="1">
    <source>
        <dbReference type="EMBL" id="SVE03623.1"/>
    </source>
</evidence>
<reference evidence="1" key="1">
    <citation type="submission" date="2018-05" db="EMBL/GenBank/DDBJ databases">
        <authorList>
            <person name="Lanie J.A."/>
            <person name="Ng W.-L."/>
            <person name="Kazmierczak K.M."/>
            <person name="Andrzejewski T.M."/>
            <person name="Davidsen T.M."/>
            <person name="Wayne K.J."/>
            <person name="Tettelin H."/>
            <person name="Glass J.I."/>
            <person name="Rusch D."/>
            <person name="Podicherti R."/>
            <person name="Tsui H.-C.T."/>
            <person name="Winkler M.E."/>
        </authorList>
    </citation>
    <scope>NUCLEOTIDE SEQUENCE</scope>
</reference>
<dbReference type="AlphaFoldDB" id="A0A383A7N9"/>
<feature type="non-terminal residue" evidence="1">
    <location>
        <position position="253"/>
    </location>
</feature>
<gene>
    <name evidence="1" type="ORF">METZ01_LOCUS456477</name>
</gene>
<dbReference type="EMBL" id="UINC01189779">
    <property type="protein sequence ID" value="SVE03623.1"/>
    <property type="molecule type" value="Genomic_DNA"/>
</dbReference>
<feature type="non-terminal residue" evidence="1">
    <location>
        <position position="1"/>
    </location>
</feature>
<organism evidence="1">
    <name type="scientific">marine metagenome</name>
    <dbReference type="NCBI Taxonomy" id="408172"/>
    <lineage>
        <taxon>unclassified sequences</taxon>
        <taxon>metagenomes</taxon>
        <taxon>ecological metagenomes</taxon>
    </lineage>
</organism>
<name>A0A383A7N9_9ZZZZ</name>
<accession>A0A383A7N9</accession>
<protein>
    <submittedName>
        <fullName evidence="1">Uncharacterized protein</fullName>
    </submittedName>
</protein>
<proteinExistence type="predicted"/>